<keyword evidence="3" id="KW-0645">Protease</keyword>
<dbReference type="Gene3D" id="3.90.230.10">
    <property type="entry name" value="Creatinase/methionine aminopeptidase superfamily"/>
    <property type="match status" value="1"/>
</dbReference>
<dbReference type="Gene3D" id="3.40.350.10">
    <property type="entry name" value="Creatinase/prolidase N-terminal domain"/>
    <property type="match status" value="1"/>
</dbReference>
<dbReference type="InterPro" id="IPR029149">
    <property type="entry name" value="Creatin/AminoP/Spt16_N"/>
</dbReference>
<reference evidence="3" key="1">
    <citation type="submission" date="2020-10" db="EMBL/GenBank/DDBJ databases">
        <authorList>
            <person name="Gilroy R."/>
        </authorList>
    </citation>
    <scope>NUCLEOTIDE SEQUENCE</scope>
    <source>
        <strain evidence="3">ChiSxjej1B13-7041</strain>
    </source>
</reference>
<reference evidence="3" key="2">
    <citation type="journal article" date="2021" name="PeerJ">
        <title>Extensive microbial diversity within the chicken gut microbiome revealed by metagenomics and culture.</title>
        <authorList>
            <person name="Gilroy R."/>
            <person name="Ravi A."/>
            <person name="Getino M."/>
            <person name="Pursley I."/>
            <person name="Horton D.L."/>
            <person name="Alikhan N.F."/>
            <person name="Baker D."/>
            <person name="Gharbi K."/>
            <person name="Hall N."/>
            <person name="Watson M."/>
            <person name="Adriaenssens E.M."/>
            <person name="Foster-Nyarko E."/>
            <person name="Jarju S."/>
            <person name="Secka A."/>
            <person name="Antonio M."/>
            <person name="Oren A."/>
            <person name="Chaudhuri R.R."/>
            <person name="La Ragione R."/>
            <person name="Hildebrand F."/>
            <person name="Pallen M.J."/>
        </authorList>
    </citation>
    <scope>NUCLEOTIDE SEQUENCE</scope>
    <source>
        <strain evidence="3">ChiSxjej1B13-7041</strain>
    </source>
</reference>
<dbReference type="SUPFAM" id="SSF55920">
    <property type="entry name" value="Creatinase/aminopeptidase"/>
    <property type="match status" value="1"/>
</dbReference>
<dbReference type="GO" id="GO:0004177">
    <property type="term" value="F:aminopeptidase activity"/>
    <property type="evidence" value="ECO:0007669"/>
    <property type="project" value="UniProtKB-KW"/>
</dbReference>
<dbReference type="PANTHER" id="PTHR46112:SF2">
    <property type="entry name" value="XAA-PRO AMINOPEPTIDASE P-RELATED"/>
    <property type="match status" value="1"/>
</dbReference>
<dbReference type="Proteomes" id="UP000886841">
    <property type="component" value="Unassembled WGS sequence"/>
</dbReference>
<dbReference type="InterPro" id="IPR050659">
    <property type="entry name" value="Peptidase_M24B"/>
</dbReference>
<proteinExistence type="predicted"/>
<feature type="domain" description="Creatinase N-terminal" evidence="2">
    <location>
        <begin position="9"/>
        <end position="141"/>
    </location>
</feature>
<name>A0A9D1EJE5_9FIRM</name>
<evidence type="ECO:0000259" key="2">
    <source>
        <dbReference type="Pfam" id="PF01321"/>
    </source>
</evidence>
<sequence>MAKYDYQKRIEQVCSRMRAQEIDALMVTPGSDMKYLMGYEHPQDDKLLLLVIFREGDSFLICNRLHDVDRAQAPVGRILEYAYQVLPMELLRREVGKREMPWKRAAISEGLPALFALELKEVWPGLQMVPVEELTAELRAVKDEQELEATREACRRADQALEICMSLGAYWLGKTEQQLEARMMYEMGNLGLRHNAVSVCFGENAASPHHHPDRTVICPGKPLLIDFGADFDFYNTDMTRMFFFGEPDDRYRRLYGIVLEAQERGIEASYPGNTLQAVDRTVRDFLTEQGYGEFYIHRTSHGVGLDCHDYPKIPVEGETVIEEGMVFSVEPGLYFPGEYGIRIEDQVMIRGGKREILHSFPKNLQVIV</sequence>
<dbReference type="InterPro" id="IPR036005">
    <property type="entry name" value="Creatinase/aminopeptidase-like"/>
</dbReference>
<dbReference type="EMBL" id="DVHU01000040">
    <property type="protein sequence ID" value="HIR92674.1"/>
    <property type="molecule type" value="Genomic_DNA"/>
</dbReference>
<keyword evidence="3" id="KW-0031">Aminopeptidase</keyword>
<evidence type="ECO:0000313" key="4">
    <source>
        <dbReference type="Proteomes" id="UP000886841"/>
    </source>
</evidence>
<feature type="domain" description="Peptidase M24" evidence="1">
    <location>
        <begin position="149"/>
        <end position="349"/>
    </location>
</feature>
<dbReference type="Pfam" id="PF00557">
    <property type="entry name" value="Peptidase_M24"/>
    <property type="match status" value="1"/>
</dbReference>
<protein>
    <submittedName>
        <fullName evidence="3">Aminopeptidase P family protein</fullName>
    </submittedName>
</protein>
<dbReference type="PANTHER" id="PTHR46112">
    <property type="entry name" value="AMINOPEPTIDASE"/>
    <property type="match status" value="1"/>
</dbReference>
<dbReference type="InterPro" id="IPR000587">
    <property type="entry name" value="Creatinase_N"/>
</dbReference>
<dbReference type="AlphaFoldDB" id="A0A9D1EJE5"/>
<evidence type="ECO:0000259" key="1">
    <source>
        <dbReference type="Pfam" id="PF00557"/>
    </source>
</evidence>
<comment type="caution">
    <text evidence="3">The sequence shown here is derived from an EMBL/GenBank/DDBJ whole genome shotgun (WGS) entry which is preliminary data.</text>
</comment>
<dbReference type="InterPro" id="IPR000994">
    <property type="entry name" value="Pept_M24"/>
</dbReference>
<keyword evidence="3" id="KW-0378">Hydrolase</keyword>
<gene>
    <name evidence="3" type="ORF">IAB98_04555</name>
</gene>
<dbReference type="SUPFAM" id="SSF53092">
    <property type="entry name" value="Creatinase/prolidase N-terminal domain"/>
    <property type="match status" value="1"/>
</dbReference>
<dbReference type="Pfam" id="PF01321">
    <property type="entry name" value="Creatinase_N"/>
    <property type="match status" value="1"/>
</dbReference>
<evidence type="ECO:0000313" key="3">
    <source>
        <dbReference type="EMBL" id="HIR92674.1"/>
    </source>
</evidence>
<organism evidence="3 4">
    <name type="scientific">Candidatus Egerieimonas intestinavium</name>
    <dbReference type="NCBI Taxonomy" id="2840777"/>
    <lineage>
        <taxon>Bacteria</taxon>
        <taxon>Bacillati</taxon>
        <taxon>Bacillota</taxon>
        <taxon>Clostridia</taxon>
        <taxon>Lachnospirales</taxon>
        <taxon>Lachnospiraceae</taxon>
        <taxon>Lachnospiraceae incertae sedis</taxon>
        <taxon>Candidatus Egerieimonas</taxon>
    </lineage>
</organism>
<accession>A0A9D1EJE5</accession>